<accession>A0A8C7Z672</accession>
<feature type="region of interest" description="Disordered" evidence="1">
    <location>
        <begin position="319"/>
        <end position="361"/>
    </location>
</feature>
<proteinExistence type="predicted"/>
<evidence type="ECO:0000313" key="2">
    <source>
        <dbReference type="Ensembl" id="ENSOSIP00000039052.1"/>
    </source>
</evidence>
<dbReference type="Pfam" id="PF23085">
    <property type="entry name" value="RRM_PARP14_3"/>
    <property type="match status" value="1"/>
</dbReference>
<dbReference type="Gene3D" id="3.30.70.330">
    <property type="match status" value="2"/>
</dbReference>
<evidence type="ECO:0000313" key="3">
    <source>
        <dbReference type="Proteomes" id="UP000694383"/>
    </source>
</evidence>
<dbReference type="InterPro" id="IPR012677">
    <property type="entry name" value="Nucleotide-bd_a/b_plait_sf"/>
</dbReference>
<reference evidence="2" key="2">
    <citation type="submission" date="2025-09" db="UniProtKB">
        <authorList>
            <consortium name="Ensembl"/>
        </authorList>
    </citation>
    <scope>IDENTIFICATION</scope>
</reference>
<dbReference type="AlphaFoldDB" id="A0A8C7Z672"/>
<dbReference type="Proteomes" id="UP000694383">
    <property type="component" value="Unplaced"/>
</dbReference>
<protein>
    <submittedName>
        <fullName evidence="2">Uncharacterized protein</fullName>
    </submittedName>
</protein>
<name>A0A8C7Z672_9TELE</name>
<evidence type="ECO:0000256" key="1">
    <source>
        <dbReference type="SAM" id="MobiDB-lite"/>
    </source>
</evidence>
<organism evidence="2 3">
    <name type="scientific">Oryzias sinensis</name>
    <name type="common">Chinese medaka</name>
    <dbReference type="NCBI Taxonomy" id="183150"/>
    <lineage>
        <taxon>Eukaryota</taxon>
        <taxon>Metazoa</taxon>
        <taxon>Chordata</taxon>
        <taxon>Craniata</taxon>
        <taxon>Vertebrata</taxon>
        <taxon>Euteleostomi</taxon>
        <taxon>Actinopterygii</taxon>
        <taxon>Neopterygii</taxon>
        <taxon>Teleostei</taxon>
        <taxon>Neoteleostei</taxon>
        <taxon>Acanthomorphata</taxon>
        <taxon>Ovalentaria</taxon>
        <taxon>Atherinomorphae</taxon>
        <taxon>Beloniformes</taxon>
        <taxon>Adrianichthyidae</taxon>
        <taxon>Oryziinae</taxon>
        <taxon>Oryzias</taxon>
    </lineage>
</organism>
<dbReference type="InterPro" id="IPR034464">
    <property type="entry name" value="PAR10_RRM1_2"/>
</dbReference>
<sequence length="730" mass="81409">MSAESLEERSLEVLAPPEEVDEELLYLYFENKRRSGGGPLESVQRKDGCTLLVFEEAQGKMWPESLIMKFVIQGQGDCRSLNRQSKVQIPAVTGHKCFNSALWFCLTAATRVLSKGAHSLHNVKLQVRRPPLKDPCRLLLRGINPNTTMEMVELYVENMMDLNVGEYTLFPSPGRDVLLIQLSQPISTDFQALSSQISKRKLDGAVVCIEQLSQTDSVLVENLPPGSNQDLLTLYFESERGGGQRVKDVNMLSEAAAKVSFVNFESVDLVLGRPHKLDNTELAVKAYFEFLQPPESLTPRYSETKQQDVTRTISETHVQMQTSSSTPNFDDTARAQPSDATRKAAQANHTSRAGPSEENMDVQCEEAEALQLHVPITDPAKQALFVYSAFQKDLQKANPSVDVQVKDGGVLIAGAVRLQVEQLRRTLLDFLSSMVEACFSVDLVEAEFFSRKDVEEHLLTAIRDSGTPAVYSVWGSSLTVMALSADAAASASSFLKSQAGRVSIPVSPDQEFMLQLREWLVLLQTLSFTSAKMSDRGGHLDVLTLKGKERQMEHAILQFLSSPIERVITMKPGMLKYIQNHSHQLLADMSQVSIIPSEAQDVCELKIQGPAVPCLMTEEVLQDLVSSICTRTITVDAPGVTRFLEEKECRSILNEMESKFAVYICPKYVPWRNLPHQVPGRPMQESQRSSESKLMTRSQNPIDFYREVNSCCSVIPLVRLTILDLILFLT</sequence>
<keyword evidence="3" id="KW-1185">Reference proteome</keyword>
<dbReference type="Ensembl" id="ENSOSIT00000041160.1">
    <property type="protein sequence ID" value="ENSOSIP00000039052.1"/>
    <property type="gene ID" value="ENSOSIG00000019217.1"/>
</dbReference>
<dbReference type="GeneTree" id="ENSGT00960000192667"/>
<feature type="compositionally biased region" description="Polar residues" evidence="1">
    <location>
        <begin position="319"/>
        <end position="329"/>
    </location>
</feature>
<reference evidence="2" key="1">
    <citation type="submission" date="2025-08" db="UniProtKB">
        <authorList>
            <consortium name="Ensembl"/>
        </authorList>
    </citation>
    <scope>IDENTIFICATION</scope>
</reference>
<dbReference type="CDD" id="cd12547">
    <property type="entry name" value="RRM1_2_PAR10"/>
    <property type="match status" value="1"/>
</dbReference>